<evidence type="ECO:0000256" key="7">
    <source>
        <dbReference type="ARBA" id="ARBA00022824"/>
    </source>
</evidence>
<keyword evidence="7" id="KW-0256">Endoplasmic reticulum</keyword>
<dbReference type="InterPro" id="IPR050476">
    <property type="entry name" value="Insect_CytP450_Detox"/>
</dbReference>
<dbReference type="InterPro" id="IPR002401">
    <property type="entry name" value="Cyt_P450_E_grp-I"/>
</dbReference>
<feature type="transmembrane region" description="Helical" evidence="14">
    <location>
        <begin position="6"/>
        <end position="29"/>
    </location>
</feature>
<comment type="subcellular location">
    <subcellularLocation>
        <location evidence="3">Endoplasmic reticulum membrane</location>
        <topology evidence="3">Peripheral membrane protein</topology>
    </subcellularLocation>
    <subcellularLocation>
        <location evidence="2">Microsome membrane</location>
        <topology evidence="2">Peripheral membrane protein</topology>
    </subcellularLocation>
</comment>
<dbReference type="Gene3D" id="1.10.630.10">
    <property type="entry name" value="Cytochrome P450"/>
    <property type="match status" value="1"/>
</dbReference>
<evidence type="ECO:0000256" key="1">
    <source>
        <dbReference type="ARBA" id="ARBA00001971"/>
    </source>
</evidence>
<evidence type="ECO:0000256" key="3">
    <source>
        <dbReference type="ARBA" id="ARBA00004406"/>
    </source>
</evidence>
<evidence type="ECO:0000256" key="9">
    <source>
        <dbReference type="ARBA" id="ARBA00023002"/>
    </source>
</evidence>
<name>A0ABP1P5W8_XYLVO</name>
<proteinExistence type="inferred from homology"/>
<evidence type="ECO:0000256" key="14">
    <source>
        <dbReference type="SAM" id="Phobius"/>
    </source>
</evidence>
<evidence type="ECO:0008006" key="17">
    <source>
        <dbReference type="Google" id="ProtNLM"/>
    </source>
</evidence>
<comment type="caution">
    <text evidence="15">The sequence shown here is derived from an EMBL/GenBank/DDBJ whole genome shotgun (WGS) entry which is preliminary data.</text>
</comment>
<comment type="similarity">
    <text evidence="4 13">Belongs to the cytochrome P450 family.</text>
</comment>
<organism evidence="15 16">
    <name type="scientific">Xylocopa violacea</name>
    <name type="common">Violet carpenter bee</name>
    <name type="synonym">Apis violacea</name>
    <dbReference type="NCBI Taxonomy" id="135666"/>
    <lineage>
        <taxon>Eukaryota</taxon>
        <taxon>Metazoa</taxon>
        <taxon>Ecdysozoa</taxon>
        <taxon>Arthropoda</taxon>
        <taxon>Hexapoda</taxon>
        <taxon>Insecta</taxon>
        <taxon>Pterygota</taxon>
        <taxon>Neoptera</taxon>
        <taxon>Endopterygota</taxon>
        <taxon>Hymenoptera</taxon>
        <taxon>Apocrita</taxon>
        <taxon>Aculeata</taxon>
        <taxon>Apoidea</taxon>
        <taxon>Anthophila</taxon>
        <taxon>Apidae</taxon>
        <taxon>Xylocopa</taxon>
        <taxon>Xylocopa</taxon>
    </lineage>
</organism>
<evidence type="ECO:0000256" key="11">
    <source>
        <dbReference type="ARBA" id="ARBA00023033"/>
    </source>
</evidence>
<evidence type="ECO:0000256" key="6">
    <source>
        <dbReference type="ARBA" id="ARBA00022723"/>
    </source>
</evidence>
<dbReference type="InterPro" id="IPR036396">
    <property type="entry name" value="Cyt_P450_sf"/>
</dbReference>
<evidence type="ECO:0000313" key="15">
    <source>
        <dbReference type="EMBL" id="CAL7948655.1"/>
    </source>
</evidence>
<keyword evidence="10 13" id="KW-0408">Iron</keyword>
<evidence type="ECO:0000256" key="2">
    <source>
        <dbReference type="ARBA" id="ARBA00004174"/>
    </source>
</evidence>
<keyword evidence="9 13" id="KW-0560">Oxidoreductase</keyword>
<dbReference type="PRINTS" id="PR00463">
    <property type="entry name" value="EP450I"/>
</dbReference>
<evidence type="ECO:0000256" key="12">
    <source>
        <dbReference type="ARBA" id="ARBA00023136"/>
    </source>
</evidence>
<accession>A0ABP1P5W8</accession>
<keyword evidence="6 13" id="KW-0479">Metal-binding</keyword>
<dbReference type="PROSITE" id="PS00086">
    <property type="entry name" value="CYTOCHROME_P450"/>
    <property type="match status" value="1"/>
</dbReference>
<dbReference type="CDD" id="cd11056">
    <property type="entry name" value="CYP6-like"/>
    <property type="match status" value="1"/>
</dbReference>
<evidence type="ECO:0000256" key="8">
    <source>
        <dbReference type="ARBA" id="ARBA00022848"/>
    </source>
</evidence>
<evidence type="ECO:0000256" key="13">
    <source>
        <dbReference type="RuleBase" id="RU000461"/>
    </source>
</evidence>
<dbReference type="PANTHER" id="PTHR24292:SF54">
    <property type="entry name" value="CYP9F3-RELATED"/>
    <property type="match status" value="1"/>
</dbReference>
<evidence type="ECO:0000256" key="4">
    <source>
        <dbReference type="ARBA" id="ARBA00010617"/>
    </source>
</evidence>
<keyword evidence="5 13" id="KW-0349">Heme</keyword>
<keyword evidence="14" id="KW-0812">Transmembrane</keyword>
<keyword evidence="16" id="KW-1185">Reference proteome</keyword>
<keyword evidence="11 13" id="KW-0503">Monooxygenase</keyword>
<dbReference type="Pfam" id="PF00067">
    <property type="entry name" value="p450"/>
    <property type="match status" value="1"/>
</dbReference>
<keyword evidence="14" id="KW-1133">Transmembrane helix</keyword>
<sequence>MEVLPLTTFELLLTALIVIGSAKFISIVYRRCSYWKNNKVPHVWAFPVFGSAWRVLFQRISLRDYSMFIYNYHSDVRYFGVMDFATPTVVIKDPELIKEIGVKSFEHFPNHRSFVTEEMDPVFGKNLFSLKDDRWKIMRNTLSPSFTNSKMKFMFNLVSNCSHEFVNYLYDHPDCCSMVEAKNIFTRYTNDVIATVALGISVNSLKDPDNELYKKGIDVSTFSGIFRLMKFMLFRLNPRLTRMVGFRFLSRATSRFFWNLISETVKTRREQRIIRPDMIHLLMQARDSNETTSSEGNIDDIVAQAFIFFLAGFDTVSTVMCHAIYELALHQDVQERLREEVDRYLFEENGEISYESLSKMEYMEMVISESLRMHPPTVLIDRLCSEKFQLPPAGPGYNSVTVYPGENIWFPTFPLHRDPKYFSDPEKFDPERFNIENARNINPYVYIPFGVGPRKCIGNRFALMEIKILLVHLVQKFVIKPNERTSVPLVYKKGSFTLTPQNGFWLTLEKRNSIICS</sequence>
<keyword evidence="8" id="KW-0492">Microsome</keyword>
<dbReference type="Proteomes" id="UP001642520">
    <property type="component" value="Unassembled WGS sequence"/>
</dbReference>
<dbReference type="PRINTS" id="PR00385">
    <property type="entry name" value="P450"/>
</dbReference>
<dbReference type="InterPro" id="IPR017972">
    <property type="entry name" value="Cyt_P450_CS"/>
</dbReference>
<dbReference type="EMBL" id="CAXAJV020001299">
    <property type="protein sequence ID" value="CAL7948655.1"/>
    <property type="molecule type" value="Genomic_DNA"/>
</dbReference>
<keyword evidence="12 14" id="KW-0472">Membrane</keyword>
<dbReference type="SUPFAM" id="SSF48264">
    <property type="entry name" value="Cytochrome P450"/>
    <property type="match status" value="1"/>
</dbReference>
<evidence type="ECO:0000256" key="5">
    <source>
        <dbReference type="ARBA" id="ARBA00022617"/>
    </source>
</evidence>
<comment type="cofactor">
    <cofactor evidence="1">
        <name>heme</name>
        <dbReference type="ChEBI" id="CHEBI:30413"/>
    </cofactor>
</comment>
<dbReference type="PANTHER" id="PTHR24292">
    <property type="entry name" value="CYTOCHROME P450"/>
    <property type="match status" value="1"/>
</dbReference>
<dbReference type="InterPro" id="IPR001128">
    <property type="entry name" value="Cyt_P450"/>
</dbReference>
<gene>
    <name evidence="15" type="ORF">XYLVIOL_LOCUS9010</name>
</gene>
<protein>
    <recommendedName>
        <fullName evidence="17">Cytochrome P450</fullName>
    </recommendedName>
</protein>
<evidence type="ECO:0000313" key="16">
    <source>
        <dbReference type="Proteomes" id="UP001642520"/>
    </source>
</evidence>
<reference evidence="15 16" key="1">
    <citation type="submission" date="2024-08" db="EMBL/GenBank/DDBJ databases">
        <authorList>
            <person name="Will J Nash"/>
            <person name="Angela Man"/>
            <person name="Seanna McTaggart"/>
            <person name="Kendall Baker"/>
            <person name="Tom Barker"/>
            <person name="Leah Catchpole"/>
            <person name="Alex Durrant"/>
            <person name="Karim Gharbi"/>
            <person name="Naomi Irish"/>
            <person name="Gemy Kaithakottil"/>
            <person name="Debby Ku"/>
            <person name="Aaliyah Providence"/>
            <person name="Felix Shaw"/>
            <person name="David Swarbreck"/>
            <person name="Chris Watkins"/>
            <person name="Ann M. McCartney"/>
            <person name="Giulio Formenti"/>
            <person name="Alice Mouton"/>
            <person name="Noel Vella"/>
            <person name="Bjorn M von Reumont"/>
            <person name="Adriana Vella"/>
            <person name="Wilfried Haerty"/>
        </authorList>
    </citation>
    <scope>NUCLEOTIDE SEQUENCE [LARGE SCALE GENOMIC DNA]</scope>
</reference>
<evidence type="ECO:0000256" key="10">
    <source>
        <dbReference type="ARBA" id="ARBA00023004"/>
    </source>
</evidence>